<name>A0A6H5GXQ1_9HEMI</name>
<protein>
    <submittedName>
        <fullName evidence="1">Uncharacterized protein</fullName>
    </submittedName>
</protein>
<evidence type="ECO:0000313" key="2">
    <source>
        <dbReference type="Proteomes" id="UP000479000"/>
    </source>
</evidence>
<feature type="non-terminal residue" evidence="1">
    <location>
        <position position="53"/>
    </location>
</feature>
<sequence>MRSGQYKIVYTYYAIPNSTIKICLRVYQQNDRTLFSIPPQPFDHNYWRHVTTR</sequence>
<dbReference type="Proteomes" id="UP000479000">
    <property type="component" value="Unassembled WGS sequence"/>
</dbReference>
<dbReference type="EMBL" id="CADCXU010019450">
    <property type="protein sequence ID" value="CAB0007760.1"/>
    <property type="molecule type" value="Genomic_DNA"/>
</dbReference>
<dbReference type="AlphaFoldDB" id="A0A6H5GXQ1"/>
<reference evidence="1 2" key="1">
    <citation type="submission" date="2020-02" db="EMBL/GenBank/DDBJ databases">
        <authorList>
            <person name="Ferguson B K."/>
        </authorList>
    </citation>
    <scope>NUCLEOTIDE SEQUENCE [LARGE SCALE GENOMIC DNA]</scope>
</reference>
<organism evidence="1 2">
    <name type="scientific">Nesidiocoris tenuis</name>
    <dbReference type="NCBI Taxonomy" id="355587"/>
    <lineage>
        <taxon>Eukaryota</taxon>
        <taxon>Metazoa</taxon>
        <taxon>Ecdysozoa</taxon>
        <taxon>Arthropoda</taxon>
        <taxon>Hexapoda</taxon>
        <taxon>Insecta</taxon>
        <taxon>Pterygota</taxon>
        <taxon>Neoptera</taxon>
        <taxon>Paraneoptera</taxon>
        <taxon>Hemiptera</taxon>
        <taxon>Heteroptera</taxon>
        <taxon>Panheteroptera</taxon>
        <taxon>Cimicomorpha</taxon>
        <taxon>Miridae</taxon>
        <taxon>Dicyphina</taxon>
        <taxon>Nesidiocoris</taxon>
    </lineage>
</organism>
<accession>A0A6H5GXQ1</accession>
<proteinExistence type="predicted"/>
<evidence type="ECO:0000313" key="1">
    <source>
        <dbReference type="EMBL" id="CAB0007760.1"/>
    </source>
</evidence>
<keyword evidence="2" id="KW-1185">Reference proteome</keyword>
<gene>
    <name evidence="1" type="ORF">NTEN_LOCUS13018</name>
</gene>